<dbReference type="AlphaFoldDB" id="A0A8J4WLW4"/>
<keyword evidence="3" id="KW-1185">Reference proteome</keyword>
<evidence type="ECO:0000313" key="3">
    <source>
        <dbReference type="Proteomes" id="UP000748531"/>
    </source>
</evidence>
<gene>
    <name evidence="2" type="ORF">PHET_12418</name>
</gene>
<dbReference type="Proteomes" id="UP000748531">
    <property type="component" value="Unassembled WGS sequence"/>
</dbReference>
<proteinExistence type="predicted"/>
<name>A0A8J4WLW4_9TREM</name>
<evidence type="ECO:0000313" key="2">
    <source>
        <dbReference type="EMBL" id="KAF5395305.1"/>
    </source>
</evidence>
<dbReference type="EMBL" id="LUCH01015426">
    <property type="protein sequence ID" value="KAF5395305.1"/>
    <property type="molecule type" value="Genomic_DNA"/>
</dbReference>
<sequence>MSLYDGTKHSMRLSNIKSKLKTVSSSIASSSPFSKSYIEKHSGKK</sequence>
<reference evidence="2" key="1">
    <citation type="submission" date="2019-05" db="EMBL/GenBank/DDBJ databases">
        <title>Annotation for the trematode Paragonimus heterotremus.</title>
        <authorList>
            <person name="Choi Y.-J."/>
        </authorList>
    </citation>
    <scope>NUCLEOTIDE SEQUENCE</scope>
    <source>
        <strain evidence="2">LC</strain>
    </source>
</reference>
<comment type="caution">
    <text evidence="2">The sequence shown here is derived from an EMBL/GenBank/DDBJ whole genome shotgun (WGS) entry which is preliminary data.</text>
</comment>
<organism evidence="2 3">
    <name type="scientific">Paragonimus heterotremus</name>
    <dbReference type="NCBI Taxonomy" id="100268"/>
    <lineage>
        <taxon>Eukaryota</taxon>
        <taxon>Metazoa</taxon>
        <taxon>Spiralia</taxon>
        <taxon>Lophotrochozoa</taxon>
        <taxon>Platyhelminthes</taxon>
        <taxon>Trematoda</taxon>
        <taxon>Digenea</taxon>
        <taxon>Plagiorchiida</taxon>
        <taxon>Troglotremata</taxon>
        <taxon>Troglotrematidae</taxon>
        <taxon>Paragonimus</taxon>
    </lineage>
</organism>
<feature type="compositionally biased region" description="Low complexity" evidence="1">
    <location>
        <begin position="21"/>
        <end position="36"/>
    </location>
</feature>
<protein>
    <submittedName>
        <fullName evidence="2">Uncharacterized protein</fullName>
    </submittedName>
</protein>
<accession>A0A8J4WLW4</accession>
<feature type="region of interest" description="Disordered" evidence="1">
    <location>
        <begin position="21"/>
        <end position="45"/>
    </location>
</feature>
<evidence type="ECO:0000256" key="1">
    <source>
        <dbReference type="SAM" id="MobiDB-lite"/>
    </source>
</evidence>